<organism evidence="1">
    <name type="scientific">marine sediment metagenome</name>
    <dbReference type="NCBI Taxonomy" id="412755"/>
    <lineage>
        <taxon>unclassified sequences</taxon>
        <taxon>metagenomes</taxon>
        <taxon>ecological metagenomes</taxon>
    </lineage>
</organism>
<name>X1JQK0_9ZZZZ</name>
<dbReference type="AlphaFoldDB" id="X1JQK0"/>
<sequence>MVYQEVNPTTWTYEKEGDFVEGILIRVQSDIGINKAMLYTIETLEGVKDVWGATILDDRMALINVGDKIKITYKGKAKEAKKGKNPAKIFKVEVDKEPIPSTADQ</sequence>
<evidence type="ECO:0008006" key="2">
    <source>
        <dbReference type="Google" id="ProtNLM"/>
    </source>
</evidence>
<protein>
    <recommendedName>
        <fullName evidence="2">OB domain-containing protein</fullName>
    </recommendedName>
</protein>
<accession>X1JQK0</accession>
<comment type="caution">
    <text evidence="1">The sequence shown here is derived from an EMBL/GenBank/DDBJ whole genome shotgun (WGS) entry which is preliminary data.</text>
</comment>
<reference evidence="1" key="1">
    <citation type="journal article" date="2014" name="Front. Microbiol.">
        <title>High frequency of phylogenetically diverse reductive dehalogenase-homologous genes in deep subseafloor sedimentary metagenomes.</title>
        <authorList>
            <person name="Kawai M."/>
            <person name="Futagami T."/>
            <person name="Toyoda A."/>
            <person name="Takaki Y."/>
            <person name="Nishi S."/>
            <person name="Hori S."/>
            <person name="Arai W."/>
            <person name="Tsubouchi T."/>
            <person name="Morono Y."/>
            <person name="Uchiyama I."/>
            <person name="Ito T."/>
            <person name="Fujiyama A."/>
            <person name="Inagaki F."/>
            <person name="Takami H."/>
        </authorList>
    </citation>
    <scope>NUCLEOTIDE SEQUENCE</scope>
    <source>
        <strain evidence="1">Expedition CK06-06</strain>
    </source>
</reference>
<gene>
    <name evidence="1" type="ORF">S03H2_53188</name>
</gene>
<evidence type="ECO:0000313" key="1">
    <source>
        <dbReference type="EMBL" id="GAH72073.1"/>
    </source>
</evidence>
<proteinExistence type="predicted"/>
<dbReference type="EMBL" id="BARU01033845">
    <property type="protein sequence ID" value="GAH72073.1"/>
    <property type="molecule type" value="Genomic_DNA"/>
</dbReference>